<feature type="region of interest" description="Disordered" evidence="2">
    <location>
        <begin position="1"/>
        <end position="26"/>
    </location>
</feature>
<evidence type="ECO:0000313" key="4">
    <source>
        <dbReference type="EMBL" id="MBK1712117.1"/>
    </source>
</evidence>
<dbReference type="InterPro" id="IPR049492">
    <property type="entry name" value="BD-FAE-like_dom"/>
</dbReference>
<dbReference type="InterPro" id="IPR029058">
    <property type="entry name" value="AB_hydrolase_fold"/>
</dbReference>
<dbReference type="InterPro" id="IPR050300">
    <property type="entry name" value="GDXG_lipolytic_enzyme"/>
</dbReference>
<sequence>MNRDAGGWLRRREAAEPPPHPAGTRVDADLAYGRWPAQRLDVYRPAQAQAQAQSAPVLVVVHGGAWITGDKQQPQVVGHKLAHWGPKGWIVVAINYRRLPWADPREQAIDVARALAYVQREAAGWGGDTGRIVVLGHSTGAHLAALVLADTALAAAAGCVAPAAAVLVDSAALDVVEVMDGAHLPLHDRAFGDQRAGWELASPWHRAATLQAAPPPVLLLCSSLREDSTRQSERFAARLVERGGRARSVALPLTHAELNEQLGQPGEATNQVDAFLAECFAPPAAAAG</sequence>
<organism evidence="4 5">
    <name type="scientific">Rubrivivax gelatinosus</name>
    <name type="common">Rhodocyclus gelatinosus</name>
    <name type="synonym">Rhodopseudomonas gelatinosa</name>
    <dbReference type="NCBI Taxonomy" id="28068"/>
    <lineage>
        <taxon>Bacteria</taxon>
        <taxon>Pseudomonadati</taxon>
        <taxon>Pseudomonadota</taxon>
        <taxon>Betaproteobacteria</taxon>
        <taxon>Burkholderiales</taxon>
        <taxon>Sphaerotilaceae</taxon>
        <taxon>Rubrivivax</taxon>
    </lineage>
</organism>
<accession>A0ABS1DQ40</accession>
<evidence type="ECO:0000313" key="5">
    <source>
        <dbReference type="Proteomes" id="UP001041814"/>
    </source>
</evidence>
<dbReference type="SUPFAM" id="SSF53474">
    <property type="entry name" value="alpha/beta-Hydrolases"/>
    <property type="match status" value="1"/>
</dbReference>
<name>A0ABS1DQ40_RUBGE</name>
<evidence type="ECO:0000259" key="3">
    <source>
        <dbReference type="Pfam" id="PF20434"/>
    </source>
</evidence>
<gene>
    <name evidence="4" type="ORF">CKO43_04910</name>
</gene>
<dbReference type="EMBL" id="NRRU01000012">
    <property type="protein sequence ID" value="MBK1712117.1"/>
    <property type="molecule type" value="Genomic_DNA"/>
</dbReference>
<dbReference type="PANTHER" id="PTHR48081">
    <property type="entry name" value="AB HYDROLASE SUPERFAMILY PROTEIN C4A8.06C"/>
    <property type="match status" value="1"/>
</dbReference>
<keyword evidence="5" id="KW-1185">Reference proteome</keyword>
<evidence type="ECO:0000256" key="2">
    <source>
        <dbReference type="SAM" id="MobiDB-lite"/>
    </source>
</evidence>
<reference evidence="4" key="1">
    <citation type="submission" date="2017-08" db="EMBL/GenBank/DDBJ databases">
        <authorList>
            <person name="Imhoff J.F."/>
            <person name="Rahn T."/>
            <person name="Kuenzel S."/>
            <person name="Neulinger S.C."/>
        </authorList>
    </citation>
    <scope>NUCLEOTIDE SEQUENCE</scope>
    <source>
        <strain evidence="4">IM 151</strain>
    </source>
</reference>
<comment type="caution">
    <text evidence="4">The sequence shown here is derived from an EMBL/GenBank/DDBJ whole genome shotgun (WGS) entry which is preliminary data.</text>
</comment>
<dbReference type="Gene3D" id="3.40.50.1820">
    <property type="entry name" value="alpha/beta hydrolase"/>
    <property type="match status" value="1"/>
</dbReference>
<dbReference type="RefSeq" id="WP_200378007.1">
    <property type="nucleotide sequence ID" value="NZ_NRRU01000012.1"/>
</dbReference>
<feature type="domain" description="BD-FAE-like" evidence="3">
    <location>
        <begin position="40"/>
        <end position="147"/>
    </location>
</feature>
<protein>
    <submittedName>
        <fullName evidence="4">Esterase</fullName>
    </submittedName>
</protein>
<dbReference type="Proteomes" id="UP001041814">
    <property type="component" value="Unassembled WGS sequence"/>
</dbReference>
<dbReference type="PANTHER" id="PTHR48081:SF33">
    <property type="entry name" value="KYNURENINE FORMAMIDASE"/>
    <property type="match status" value="1"/>
</dbReference>
<reference evidence="4" key="2">
    <citation type="journal article" date="2020" name="Microorganisms">
        <title>Osmotic Adaptation and Compatible Solute Biosynthesis of Phototrophic Bacteria as Revealed from Genome Analyses.</title>
        <authorList>
            <person name="Imhoff J.F."/>
            <person name="Rahn T."/>
            <person name="Kunzel S."/>
            <person name="Keller A."/>
            <person name="Neulinger S.C."/>
        </authorList>
    </citation>
    <scope>NUCLEOTIDE SEQUENCE</scope>
    <source>
        <strain evidence="4">IM 151</strain>
    </source>
</reference>
<evidence type="ECO:0000256" key="1">
    <source>
        <dbReference type="ARBA" id="ARBA00022801"/>
    </source>
</evidence>
<proteinExistence type="predicted"/>
<keyword evidence="1" id="KW-0378">Hydrolase</keyword>
<dbReference type="Pfam" id="PF20434">
    <property type="entry name" value="BD-FAE"/>
    <property type="match status" value="1"/>
</dbReference>